<feature type="domain" description="F5/8 type C" evidence="1">
    <location>
        <begin position="245"/>
        <end position="262"/>
    </location>
</feature>
<proteinExistence type="predicted"/>
<gene>
    <name evidence="2" type="ORF">UFOPK3376_01927</name>
</gene>
<reference evidence="2" key="1">
    <citation type="submission" date="2020-05" db="EMBL/GenBank/DDBJ databases">
        <authorList>
            <person name="Chiriac C."/>
            <person name="Salcher M."/>
            <person name="Ghai R."/>
            <person name="Kavagutti S V."/>
        </authorList>
    </citation>
    <scope>NUCLEOTIDE SEQUENCE</scope>
</reference>
<dbReference type="InterPro" id="IPR000421">
    <property type="entry name" value="FA58C"/>
</dbReference>
<name>A0A6J7EYG6_9ZZZZ</name>
<dbReference type="PROSITE" id="PS01286">
    <property type="entry name" value="FA58C_2"/>
    <property type="match status" value="1"/>
</dbReference>
<evidence type="ECO:0000259" key="1">
    <source>
        <dbReference type="PROSITE" id="PS01286"/>
    </source>
</evidence>
<dbReference type="SUPFAM" id="SSF51735">
    <property type="entry name" value="NAD(P)-binding Rossmann-fold domains"/>
    <property type="match status" value="1"/>
</dbReference>
<dbReference type="Gene3D" id="3.30.360.10">
    <property type="entry name" value="Dihydrodipicolinate Reductase, domain 2"/>
    <property type="match status" value="1"/>
</dbReference>
<organism evidence="2">
    <name type="scientific">freshwater metagenome</name>
    <dbReference type="NCBI Taxonomy" id="449393"/>
    <lineage>
        <taxon>unclassified sequences</taxon>
        <taxon>metagenomes</taxon>
        <taxon>ecological metagenomes</taxon>
    </lineage>
</organism>
<accession>A0A6J7EYG6</accession>
<dbReference type="EMBL" id="CAFBLP010000050">
    <property type="protein sequence ID" value="CAB4884403.1"/>
    <property type="molecule type" value="Genomic_DNA"/>
</dbReference>
<dbReference type="AlphaFoldDB" id="A0A6J7EYG6"/>
<dbReference type="InterPro" id="IPR036291">
    <property type="entry name" value="NAD(P)-bd_dom_sf"/>
</dbReference>
<dbReference type="Gene3D" id="3.40.50.720">
    <property type="entry name" value="NAD(P)-binding Rossmann-like Domain"/>
    <property type="match status" value="1"/>
</dbReference>
<sequence length="339" mass="35441">MPAIGTSATDTPIVAVVGAGVTGARVADLLRHAPTLRLAIVDTTATVANRVARIVSGAVIDIDETVAADVVVLAHPAPHADLAARLLSSGVSVVSMSDDLDDVRAMLQLDHRARTHDATLVVGAAMAPGLSGLLARYLAEQLYEVDEIHVAMHGTGGPACARQHHSALGGTSVGLHDGEWIERPAGAGRELCWFPEPINSYDCYRAEMPDPVLLHRVFPASTRLSARMSATRRDRLTARLPMLRPPHSEGGLGGLRVEVRGCLPSGARETLIAGIAVRSGVAAAVVAATMTRWVLQLASSRGLVVLGDASLPTADLLVAVQAAGVRLFEFTGVARAMQD</sequence>
<evidence type="ECO:0000313" key="2">
    <source>
        <dbReference type="EMBL" id="CAB4884403.1"/>
    </source>
</evidence>
<protein>
    <submittedName>
        <fullName evidence="2">Unannotated protein</fullName>
    </submittedName>
</protein>